<dbReference type="Proteomes" id="UP000294588">
    <property type="component" value="Unassembled WGS sequence"/>
</dbReference>
<protein>
    <submittedName>
        <fullName evidence="1">Undecaprenyldiphospho-muramoylpentapeptide beta-N-acetylglucosaminyltransferase</fullName>
        <ecNumber evidence="1">2.4.1.227</ecNumber>
    </submittedName>
</protein>
<organism evidence="1 2">
    <name type="scientific">Candidatus Syntrophosphaera thermopropionivorans</name>
    <dbReference type="NCBI Taxonomy" id="2593015"/>
    <lineage>
        <taxon>Bacteria</taxon>
        <taxon>Pseudomonadati</taxon>
        <taxon>Candidatus Cloacimonadota</taxon>
        <taxon>Candidatus Cloacimonadia</taxon>
        <taxon>Candidatus Cloacimonadales</taxon>
        <taxon>Candidatus Cloacimonadaceae</taxon>
        <taxon>Candidatus Syntrophosphaera</taxon>
    </lineage>
</organism>
<gene>
    <name evidence="1" type="primary">murG</name>
    <name evidence="1" type="ORF">E0946_05710</name>
</gene>
<dbReference type="EC" id="2.4.1.227" evidence="1"/>
<keyword evidence="1" id="KW-0808">Transferase</keyword>
<dbReference type="EMBL" id="SMOG01000019">
    <property type="protein sequence ID" value="TDF72714.1"/>
    <property type="molecule type" value="Genomic_DNA"/>
</dbReference>
<sequence length="367" mass="40759">MNNLSSNQNLRVRILFGCGGTGGHIFPAIALAQEFKKLGNEVMFIGNRGGMEEHIVQEEGFPFRAIKVQKLYRKFNPANLLFPFRLVSSLLESKKIMKDFKPDAVICTGGFVSGPVGLASIIMKIPLYLHESNSYPGLTTKFLAPHSRITFTVYDKTKSFLKKSRVQKVGVPLAEKKEKATLSSLTEIGLNPEKKVILVTGGSQGSQAINSVIEKTLPQIIKRDWQLIWQTGKQGYSNYANKFSNLSGVYIFDFSPLLSSFYRFATLAITRAGAITIAELEANAVPAILIPLPTAAENHQFYNAREQEKKGVAILLPQAELNTQTLLNSMDKILNNYDFYKNNLESLPPNTAKQDIIQAILKDLGKE</sequence>
<reference evidence="1" key="1">
    <citation type="submission" date="2019-03" db="EMBL/GenBank/DDBJ databases">
        <title>Candidatus Syntrophosphaera thermopropionivorans: a novel player in syntrophic propionate oxidation during anaerobic digestion.</title>
        <authorList>
            <person name="Dyksma S."/>
        </authorList>
    </citation>
    <scope>NUCLEOTIDE SEQUENCE</scope>
    <source>
        <strain evidence="1">W5</strain>
    </source>
</reference>
<name>A0AC61QIC1_9BACT</name>
<accession>A0AC61QIC1</accession>
<keyword evidence="2" id="KW-1185">Reference proteome</keyword>
<evidence type="ECO:0000313" key="1">
    <source>
        <dbReference type="EMBL" id="TDF72714.1"/>
    </source>
</evidence>
<keyword evidence="1" id="KW-0328">Glycosyltransferase</keyword>
<proteinExistence type="predicted"/>
<evidence type="ECO:0000313" key="2">
    <source>
        <dbReference type="Proteomes" id="UP000294588"/>
    </source>
</evidence>
<comment type="caution">
    <text evidence="1">The sequence shown here is derived from an EMBL/GenBank/DDBJ whole genome shotgun (WGS) entry which is preliminary data.</text>
</comment>